<keyword evidence="1" id="KW-1133">Transmembrane helix</keyword>
<keyword evidence="1" id="KW-0812">Transmembrane</keyword>
<keyword evidence="4" id="KW-1185">Reference proteome</keyword>
<dbReference type="Proteomes" id="UP000308652">
    <property type="component" value="Unassembled WGS sequence"/>
</dbReference>
<name>A0A5C3LHJ2_9AGAR</name>
<gene>
    <name evidence="3" type="ORF">BDQ12DRAFT_693769</name>
</gene>
<evidence type="ECO:0000313" key="4">
    <source>
        <dbReference type="Proteomes" id="UP000308652"/>
    </source>
</evidence>
<protein>
    <recommendedName>
        <fullName evidence="2">DUF6533 domain-containing protein</fullName>
    </recommendedName>
</protein>
<dbReference type="InterPro" id="IPR045340">
    <property type="entry name" value="DUF6533"/>
</dbReference>
<dbReference type="OrthoDB" id="2638860at2759"/>
<dbReference type="AlphaFoldDB" id="A0A5C3LHJ2"/>
<dbReference type="STRING" id="68775.A0A5C3LHJ2"/>
<feature type="transmembrane region" description="Helical" evidence="1">
    <location>
        <begin position="168"/>
        <end position="188"/>
    </location>
</feature>
<feature type="transmembrane region" description="Helical" evidence="1">
    <location>
        <begin position="26"/>
        <end position="44"/>
    </location>
</feature>
<accession>A0A5C3LHJ2</accession>
<dbReference type="EMBL" id="ML213722">
    <property type="protein sequence ID" value="TFK31653.1"/>
    <property type="molecule type" value="Genomic_DNA"/>
</dbReference>
<feature type="transmembrane region" description="Helical" evidence="1">
    <location>
        <begin position="56"/>
        <end position="80"/>
    </location>
</feature>
<keyword evidence="1" id="KW-0472">Membrane</keyword>
<feature type="domain" description="DUF6533" evidence="2">
    <location>
        <begin position="28"/>
        <end position="71"/>
    </location>
</feature>
<feature type="transmembrane region" description="Helical" evidence="1">
    <location>
        <begin position="209"/>
        <end position="233"/>
    </location>
</feature>
<evidence type="ECO:0000313" key="3">
    <source>
        <dbReference type="EMBL" id="TFK31653.1"/>
    </source>
</evidence>
<reference evidence="3 4" key="1">
    <citation type="journal article" date="2019" name="Nat. Ecol. Evol.">
        <title>Megaphylogeny resolves global patterns of mushroom evolution.</title>
        <authorList>
            <person name="Varga T."/>
            <person name="Krizsan K."/>
            <person name="Foldi C."/>
            <person name="Dima B."/>
            <person name="Sanchez-Garcia M."/>
            <person name="Sanchez-Ramirez S."/>
            <person name="Szollosi G.J."/>
            <person name="Szarkandi J.G."/>
            <person name="Papp V."/>
            <person name="Albert L."/>
            <person name="Andreopoulos W."/>
            <person name="Angelini C."/>
            <person name="Antonin V."/>
            <person name="Barry K.W."/>
            <person name="Bougher N.L."/>
            <person name="Buchanan P."/>
            <person name="Buyck B."/>
            <person name="Bense V."/>
            <person name="Catcheside P."/>
            <person name="Chovatia M."/>
            <person name="Cooper J."/>
            <person name="Damon W."/>
            <person name="Desjardin D."/>
            <person name="Finy P."/>
            <person name="Geml J."/>
            <person name="Haridas S."/>
            <person name="Hughes K."/>
            <person name="Justo A."/>
            <person name="Karasinski D."/>
            <person name="Kautmanova I."/>
            <person name="Kiss B."/>
            <person name="Kocsube S."/>
            <person name="Kotiranta H."/>
            <person name="LaButti K.M."/>
            <person name="Lechner B.E."/>
            <person name="Liimatainen K."/>
            <person name="Lipzen A."/>
            <person name="Lukacs Z."/>
            <person name="Mihaltcheva S."/>
            <person name="Morgado L.N."/>
            <person name="Niskanen T."/>
            <person name="Noordeloos M.E."/>
            <person name="Ohm R.A."/>
            <person name="Ortiz-Santana B."/>
            <person name="Ovrebo C."/>
            <person name="Racz N."/>
            <person name="Riley R."/>
            <person name="Savchenko A."/>
            <person name="Shiryaev A."/>
            <person name="Soop K."/>
            <person name="Spirin V."/>
            <person name="Szebenyi C."/>
            <person name="Tomsovsky M."/>
            <person name="Tulloss R.E."/>
            <person name="Uehling J."/>
            <person name="Grigoriev I.V."/>
            <person name="Vagvolgyi C."/>
            <person name="Papp T."/>
            <person name="Martin F.M."/>
            <person name="Miettinen O."/>
            <person name="Hibbett D.S."/>
            <person name="Nagy L.G."/>
        </authorList>
    </citation>
    <scope>NUCLEOTIDE SEQUENCE [LARGE SCALE GENOMIC DNA]</scope>
    <source>
        <strain evidence="3 4">CBS 166.37</strain>
    </source>
</reference>
<sequence>MSSNQFSPYEGVMSPDVAQALHVREWSTLGTVVVIIWDMFLLFNDEYTYIWSTPSFALKWIYLFARYFVILFQSTCYYFLTHTLSRPPVLESICFTWTLVHIIVTQIMTAVIEGVLMLRVYALYRQDIAVGWLLFTVFLIQRVIAVGVDVRVGEYVRYDEICRAKQETVDVLVLGAGVLFTQAVIWTLTFSKRKVRKESTSNARFMGLLLRDGAWAFAGIVALFSVIVPYAFLVEISSHTAFSWPISLLSIATCRIILNMQGLKSNEIVHPGALKDPEDIELPEYLGSSLESKAF</sequence>
<feature type="transmembrane region" description="Helical" evidence="1">
    <location>
        <begin position="100"/>
        <end position="122"/>
    </location>
</feature>
<organism evidence="3 4">
    <name type="scientific">Crucibulum laeve</name>
    <dbReference type="NCBI Taxonomy" id="68775"/>
    <lineage>
        <taxon>Eukaryota</taxon>
        <taxon>Fungi</taxon>
        <taxon>Dikarya</taxon>
        <taxon>Basidiomycota</taxon>
        <taxon>Agaricomycotina</taxon>
        <taxon>Agaricomycetes</taxon>
        <taxon>Agaricomycetidae</taxon>
        <taxon>Agaricales</taxon>
        <taxon>Agaricineae</taxon>
        <taxon>Nidulariaceae</taxon>
        <taxon>Crucibulum</taxon>
    </lineage>
</organism>
<evidence type="ECO:0000256" key="1">
    <source>
        <dbReference type="SAM" id="Phobius"/>
    </source>
</evidence>
<evidence type="ECO:0000259" key="2">
    <source>
        <dbReference type="Pfam" id="PF20151"/>
    </source>
</evidence>
<proteinExistence type="predicted"/>
<feature type="transmembrane region" description="Helical" evidence="1">
    <location>
        <begin position="129"/>
        <end position="148"/>
    </location>
</feature>
<dbReference type="Pfam" id="PF20151">
    <property type="entry name" value="DUF6533"/>
    <property type="match status" value="1"/>
</dbReference>